<dbReference type="AlphaFoldDB" id="A0A060W3N5"/>
<dbReference type="GO" id="GO:0099525">
    <property type="term" value="P:presynaptic dense core vesicle exocytosis"/>
    <property type="evidence" value="ECO:0007669"/>
    <property type="project" value="TreeGrafter"/>
</dbReference>
<dbReference type="GO" id="GO:0017075">
    <property type="term" value="F:syntaxin-1 binding"/>
    <property type="evidence" value="ECO:0007669"/>
    <property type="project" value="TreeGrafter"/>
</dbReference>
<name>A0A060W3N5_ONCMY</name>
<dbReference type="InterPro" id="IPR014772">
    <property type="entry name" value="Munc13_dom-2"/>
</dbReference>
<evidence type="ECO:0000313" key="2">
    <source>
        <dbReference type="EMBL" id="CDQ59175.1"/>
    </source>
</evidence>
<dbReference type="PANTHER" id="PTHR10480:SF8">
    <property type="entry name" value="PROTEIN UNC-13 HOMOLOG B"/>
    <property type="match status" value="1"/>
</dbReference>
<dbReference type="GO" id="GO:0098831">
    <property type="term" value="C:presynaptic active zone cytoplasmic component"/>
    <property type="evidence" value="ECO:0007669"/>
    <property type="project" value="TreeGrafter"/>
</dbReference>
<reference evidence="2" key="1">
    <citation type="journal article" date="2014" name="Nat. Commun.">
        <title>The rainbow trout genome provides novel insights into evolution after whole-genome duplication in vertebrates.</title>
        <authorList>
            <person name="Berthelot C."/>
            <person name="Brunet F."/>
            <person name="Chalopin D."/>
            <person name="Juanchich A."/>
            <person name="Bernard M."/>
            <person name="Noel B."/>
            <person name="Bento P."/>
            <person name="Da Silva C."/>
            <person name="Labadie K."/>
            <person name="Alberti A."/>
            <person name="Aury J.M."/>
            <person name="Louis A."/>
            <person name="Dehais P."/>
            <person name="Bardou P."/>
            <person name="Montfort J."/>
            <person name="Klopp C."/>
            <person name="Cabau C."/>
            <person name="Gaspin C."/>
            <person name="Thorgaard G.H."/>
            <person name="Boussaha M."/>
            <person name="Quillet E."/>
            <person name="Guyomard R."/>
            <person name="Galiana D."/>
            <person name="Bobe J."/>
            <person name="Volff J.N."/>
            <person name="Genet C."/>
            <person name="Wincker P."/>
            <person name="Jaillon O."/>
            <person name="Roest Crollius H."/>
            <person name="Guiguen Y."/>
        </authorList>
    </citation>
    <scope>NUCLEOTIDE SEQUENCE [LARGE SCALE GENOMIC DNA]</scope>
</reference>
<dbReference type="PaxDb" id="8022-A0A060W3N5"/>
<dbReference type="GO" id="GO:0016081">
    <property type="term" value="P:synaptic vesicle docking"/>
    <property type="evidence" value="ECO:0007669"/>
    <property type="project" value="TreeGrafter"/>
</dbReference>
<dbReference type="GO" id="GO:0030672">
    <property type="term" value="C:synaptic vesicle membrane"/>
    <property type="evidence" value="ECO:0007669"/>
    <property type="project" value="TreeGrafter"/>
</dbReference>
<protein>
    <recommendedName>
        <fullName evidence="1">MHD2 domain-containing protein</fullName>
    </recommendedName>
</protein>
<dbReference type="GO" id="GO:0005516">
    <property type="term" value="F:calmodulin binding"/>
    <property type="evidence" value="ECO:0007669"/>
    <property type="project" value="TreeGrafter"/>
</dbReference>
<dbReference type="Pfam" id="PF06292">
    <property type="entry name" value="MUN"/>
    <property type="match status" value="1"/>
</dbReference>
<sequence>MASLLYQIKGPVNANSHNVVEADSDNMLRPLMDFLDSKLTLFASACEKTVLKRVLKELWRIVMSSLEKTIVLPQGNGTFVRPNTLNIHLLKCGLFLMALYSKHSPNVIHVLFLPIWKKKHILRGG</sequence>
<dbReference type="GO" id="GO:0042734">
    <property type="term" value="C:presynaptic membrane"/>
    <property type="evidence" value="ECO:0007669"/>
    <property type="project" value="TreeGrafter"/>
</dbReference>
<feature type="domain" description="MHD2" evidence="1">
    <location>
        <begin position="25"/>
        <end position="125"/>
    </location>
</feature>
<organism evidence="2 3">
    <name type="scientific">Oncorhynchus mykiss</name>
    <name type="common">Rainbow trout</name>
    <name type="synonym">Salmo gairdneri</name>
    <dbReference type="NCBI Taxonomy" id="8022"/>
    <lineage>
        <taxon>Eukaryota</taxon>
        <taxon>Metazoa</taxon>
        <taxon>Chordata</taxon>
        <taxon>Craniata</taxon>
        <taxon>Vertebrata</taxon>
        <taxon>Euteleostomi</taxon>
        <taxon>Actinopterygii</taxon>
        <taxon>Neopterygii</taxon>
        <taxon>Teleostei</taxon>
        <taxon>Protacanthopterygii</taxon>
        <taxon>Salmoniformes</taxon>
        <taxon>Salmonidae</taxon>
        <taxon>Salmoninae</taxon>
        <taxon>Oncorhynchus</taxon>
    </lineage>
</organism>
<dbReference type="Gene3D" id="1.20.58.1100">
    <property type="match status" value="1"/>
</dbReference>
<dbReference type="GO" id="GO:0031594">
    <property type="term" value="C:neuromuscular junction"/>
    <property type="evidence" value="ECO:0007669"/>
    <property type="project" value="TreeGrafter"/>
</dbReference>
<dbReference type="PROSITE" id="PS51259">
    <property type="entry name" value="MHD2"/>
    <property type="match status" value="1"/>
</dbReference>
<dbReference type="EMBL" id="FR904318">
    <property type="protein sequence ID" value="CDQ59175.1"/>
    <property type="molecule type" value="Genomic_DNA"/>
</dbReference>
<dbReference type="GO" id="GO:0043195">
    <property type="term" value="C:terminal bouton"/>
    <property type="evidence" value="ECO:0007669"/>
    <property type="project" value="TreeGrafter"/>
</dbReference>
<dbReference type="GO" id="GO:0061789">
    <property type="term" value="P:dense core granule priming"/>
    <property type="evidence" value="ECO:0007669"/>
    <property type="project" value="TreeGrafter"/>
</dbReference>
<evidence type="ECO:0000313" key="3">
    <source>
        <dbReference type="Proteomes" id="UP000193380"/>
    </source>
</evidence>
<reference evidence="2" key="2">
    <citation type="submission" date="2014-03" db="EMBL/GenBank/DDBJ databases">
        <authorList>
            <person name="Genoscope - CEA"/>
        </authorList>
    </citation>
    <scope>NUCLEOTIDE SEQUENCE</scope>
</reference>
<dbReference type="STRING" id="8022.A0A060W3N5"/>
<gene>
    <name evidence="2" type="ORF">GSONMT00079354001</name>
</gene>
<accession>A0A060W3N5</accession>
<dbReference type="GO" id="GO:0016082">
    <property type="term" value="P:synaptic vesicle priming"/>
    <property type="evidence" value="ECO:0007669"/>
    <property type="project" value="TreeGrafter"/>
</dbReference>
<dbReference type="PANTHER" id="PTHR10480">
    <property type="entry name" value="PROTEIN UNC-13 HOMOLOG"/>
    <property type="match status" value="1"/>
</dbReference>
<proteinExistence type="predicted"/>
<dbReference type="GO" id="GO:0035249">
    <property type="term" value="P:synaptic transmission, glutamatergic"/>
    <property type="evidence" value="ECO:0007669"/>
    <property type="project" value="TreeGrafter"/>
</dbReference>
<dbReference type="InterPro" id="IPR010439">
    <property type="entry name" value="MUN_dom"/>
</dbReference>
<dbReference type="Proteomes" id="UP000193380">
    <property type="component" value="Unassembled WGS sequence"/>
</dbReference>
<dbReference type="GO" id="GO:0019992">
    <property type="term" value="F:diacylglycerol binding"/>
    <property type="evidence" value="ECO:0007669"/>
    <property type="project" value="InterPro"/>
</dbReference>
<dbReference type="InterPro" id="IPR027080">
    <property type="entry name" value="Unc-13"/>
</dbReference>
<evidence type="ECO:0000259" key="1">
    <source>
        <dbReference type="PROSITE" id="PS51259"/>
    </source>
</evidence>